<accession>A0A6C0U282</accession>
<feature type="domain" description="NTP pyrophosphohydrolase MazG-like" evidence="5">
    <location>
        <begin position="31"/>
        <end position="104"/>
    </location>
</feature>
<evidence type="ECO:0000313" key="6">
    <source>
        <dbReference type="EMBL" id="QIB64475.1"/>
    </source>
</evidence>
<dbReference type="Gene3D" id="1.10.287.1080">
    <property type="entry name" value="MazG-like"/>
    <property type="match status" value="2"/>
</dbReference>
<dbReference type="GO" id="GO:0046061">
    <property type="term" value="P:dATP catabolic process"/>
    <property type="evidence" value="ECO:0007669"/>
    <property type="project" value="TreeGrafter"/>
</dbReference>
<dbReference type="PANTHER" id="PTHR30522">
    <property type="entry name" value="NUCLEOSIDE TRIPHOSPHATE PYROPHOSPHOHYDROLASE"/>
    <property type="match status" value="1"/>
</dbReference>
<gene>
    <name evidence="6" type="primary">mazG</name>
    <name evidence="6" type="ORF">G3T16_02750</name>
</gene>
<dbReference type="GO" id="GO:0046052">
    <property type="term" value="P:UTP catabolic process"/>
    <property type="evidence" value="ECO:0007669"/>
    <property type="project" value="TreeGrafter"/>
</dbReference>
<organism evidence="6 7">
    <name type="scientific">Kineobactrum salinum</name>
    <dbReference type="NCBI Taxonomy" id="2708301"/>
    <lineage>
        <taxon>Bacteria</taxon>
        <taxon>Pseudomonadati</taxon>
        <taxon>Pseudomonadota</taxon>
        <taxon>Gammaproteobacteria</taxon>
        <taxon>Cellvibrionales</taxon>
        <taxon>Halieaceae</taxon>
        <taxon>Kineobactrum</taxon>
    </lineage>
</organism>
<dbReference type="GO" id="GO:0006203">
    <property type="term" value="P:dGTP catabolic process"/>
    <property type="evidence" value="ECO:0007669"/>
    <property type="project" value="TreeGrafter"/>
</dbReference>
<dbReference type="GO" id="GO:0046076">
    <property type="term" value="P:dTTP catabolic process"/>
    <property type="evidence" value="ECO:0007669"/>
    <property type="project" value="TreeGrafter"/>
</dbReference>
<dbReference type="CDD" id="cd11528">
    <property type="entry name" value="NTP-PPase_MazG_Nterm"/>
    <property type="match status" value="1"/>
</dbReference>
<dbReference type="KEGG" id="kim:G3T16_02750"/>
<reference evidence="6 7" key="1">
    <citation type="submission" date="2020-02" db="EMBL/GenBank/DDBJ databases">
        <title>Genome sequencing for Kineobactrum sp. M2.</title>
        <authorList>
            <person name="Park S.-J."/>
        </authorList>
    </citation>
    <scope>NUCLEOTIDE SEQUENCE [LARGE SCALE GENOMIC DNA]</scope>
    <source>
        <strain evidence="6 7">M2</strain>
    </source>
</reference>
<dbReference type="GO" id="GO:0047693">
    <property type="term" value="F:ATP diphosphatase activity"/>
    <property type="evidence" value="ECO:0007669"/>
    <property type="project" value="UniProtKB-EC"/>
</dbReference>
<evidence type="ECO:0000256" key="4">
    <source>
        <dbReference type="ARBA" id="ARBA00074799"/>
    </source>
</evidence>
<keyword evidence="6" id="KW-0378">Hydrolase</keyword>
<evidence type="ECO:0000256" key="3">
    <source>
        <dbReference type="ARBA" id="ARBA00066372"/>
    </source>
</evidence>
<comment type="similarity">
    <text evidence="2">Belongs to the nucleoside triphosphate pyrophosphohydrolase family.</text>
</comment>
<dbReference type="InterPro" id="IPR048011">
    <property type="entry name" value="NTP-PPase_MazG-like_C"/>
</dbReference>
<evidence type="ECO:0000313" key="7">
    <source>
        <dbReference type="Proteomes" id="UP000477680"/>
    </source>
</evidence>
<dbReference type="GO" id="GO:0006950">
    <property type="term" value="P:response to stress"/>
    <property type="evidence" value="ECO:0007669"/>
    <property type="project" value="UniProtKB-ARBA"/>
</dbReference>
<dbReference type="NCBIfam" id="NF007113">
    <property type="entry name" value="PRK09562.1"/>
    <property type="match status" value="1"/>
</dbReference>
<sequence>MSRAQYTVADLLQVMQRLRDPERGCPWDLKQDFRSIVPSTLEECYELAAAIEHGDYPHVAEELGDVLFQVVFYARLGEEQGLFSFASVVDTLVDKLLRRHPHVFADGRIDGVVDQRVDVAEVKRSWEAIKQSERRSRAQGGVLDDIPIALPALPRAQKLQKRAALVGFDWQEAGAVLVKIDEEIDELRAAVETGSDAEIAAEMGDVLFTCVNLSRHLGLDAEAVLRQASSRFESRFRHMETASAAAGQPDLAQLTVLELEQLWLEAKKRS</sequence>
<dbReference type="EMBL" id="CP048711">
    <property type="protein sequence ID" value="QIB64475.1"/>
    <property type="molecule type" value="Genomic_DNA"/>
</dbReference>
<evidence type="ECO:0000256" key="2">
    <source>
        <dbReference type="ARBA" id="ARBA00061115"/>
    </source>
</evidence>
<dbReference type="NCBIfam" id="TIGR00444">
    <property type="entry name" value="mazG"/>
    <property type="match status" value="1"/>
</dbReference>
<dbReference type="FunFam" id="1.10.287.1080:FF:000003">
    <property type="entry name" value="Nucleoside triphosphate pyrophosphohydrolase"/>
    <property type="match status" value="1"/>
</dbReference>
<name>A0A6C0U282_9GAMM</name>
<comment type="catalytic activity">
    <reaction evidence="1">
        <text>ATP + H2O = AMP + diphosphate + H(+)</text>
        <dbReference type="Rhea" id="RHEA:14245"/>
        <dbReference type="ChEBI" id="CHEBI:15377"/>
        <dbReference type="ChEBI" id="CHEBI:15378"/>
        <dbReference type="ChEBI" id="CHEBI:30616"/>
        <dbReference type="ChEBI" id="CHEBI:33019"/>
        <dbReference type="ChEBI" id="CHEBI:456215"/>
        <dbReference type="EC" id="3.6.1.8"/>
    </reaction>
</comment>
<dbReference type="PANTHER" id="PTHR30522:SF0">
    <property type="entry name" value="NUCLEOSIDE TRIPHOSPHATE PYROPHOSPHOHYDROLASE"/>
    <property type="match status" value="1"/>
</dbReference>
<feature type="domain" description="NTP pyrophosphohydrolase MazG-like" evidence="5">
    <location>
        <begin position="178"/>
        <end position="238"/>
    </location>
</feature>
<keyword evidence="7" id="KW-1185">Reference proteome</keyword>
<dbReference type="RefSeq" id="WP_163493725.1">
    <property type="nucleotide sequence ID" value="NZ_CP048711.1"/>
</dbReference>
<dbReference type="GO" id="GO:0046081">
    <property type="term" value="P:dUTP catabolic process"/>
    <property type="evidence" value="ECO:0007669"/>
    <property type="project" value="TreeGrafter"/>
</dbReference>
<dbReference type="InterPro" id="IPR011551">
    <property type="entry name" value="NTP_PyrPHydrolase_MazG"/>
</dbReference>
<dbReference type="AlphaFoldDB" id="A0A6C0U282"/>
<dbReference type="FunFam" id="1.10.287.1080:FF:000001">
    <property type="entry name" value="Nucleoside triphosphate pyrophosphohydrolase"/>
    <property type="match status" value="1"/>
</dbReference>
<evidence type="ECO:0000259" key="5">
    <source>
        <dbReference type="Pfam" id="PF03819"/>
    </source>
</evidence>
<dbReference type="InterPro" id="IPR004518">
    <property type="entry name" value="MazG-like_dom"/>
</dbReference>
<dbReference type="EC" id="3.6.1.8" evidence="3"/>
<dbReference type="SUPFAM" id="SSF101386">
    <property type="entry name" value="all-alpha NTP pyrophosphatases"/>
    <property type="match status" value="2"/>
</dbReference>
<evidence type="ECO:0000256" key="1">
    <source>
        <dbReference type="ARBA" id="ARBA00052141"/>
    </source>
</evidence>
<proteinExistence type="inferred from homology"/>
<dbReference type="Pfam" id="PF03819">
    <property type="entry name" value="MazG"/>
    <property type="match status" value="2"/>
</dbReference>
<dbReference type="InterPro" id="IPR048015">
    <property type="entry name" value="NTP-PPase_MazG-like_N"/>
</dbReference>
<protein>
    <recommendedName>
        <fullName evidence="4">Nucleoside triphosphate pyrophosphohydrolase</fullName>
        <ecNumber evidence="3">3.6.1.8</ecNumber>
    </recommendedName>
</protein>
<dbReference type="Proteomes" id="UP000477680">
    <property type="component" value="Chromosome"/>
</dbReference>
<dbReference type="GO" id="GO:0046047">
    <property type="term" value="P:TTP catabolic process"/>
    <property type="evidence" value="ECO:0007669"/>
    <property type="project" value="TreeGrafter"/>
</dbReference>
<dbReference type="CDD" id="cd11529">
    <property type="entry name" value="NTP-PPase_MazG_Cterm"/>
    <property type="match status" value="1"/>
</dbReference>